<organism evidence="6 7">
    <name type="scientific">Candidatus Magasanikbacteria bacterium CG_4_10_14_0_8_um_filter_32_14</name>
    <dbReference type="NCBI Taxonomy" id="1974640"/>
    <lineage>
        <taxon>Bacteria</taxon>
        <taxon>Candidatus Magasanikiibacteriota</taxon>
    </lineage>
</organism>
<dbReference type="PANTHER" id="PTHR43078">
    <property type="entry name" value="UDP-GLUCURONIC ACID DECARBOXYLASE-RELATED"/>
    <property type="match status" value="1"/>
</dbReference>
<gene>
    <name evidence="6" type="ORF">COY69_00060</name>
</gene>
<dbReference type="Proteomes" id="UP000229449">
    <property type="component" value="Unassembled WGS sequence"/>
</dbReference>
<comment type="cofactor">
    <cofactor evidence="1">
        <name>NAD(+)</name>
        <dbReference type="ChEBI" id="CHEBI:57540"/>
    </cofactor>
</comment>
<dbReference type="GO" id="GO:0005737">
    <property type="term" value="C:cytoplasm"/>
    <property type="evidence" value="ECO:0007669"/>
    <property type="project" value="TreeGrafter"/>
</dbReference>
<dbReference type="InterPro" id="IPR001509">
    <property type="entry name" value="Epimerase_deHydtase"/>
</dbReference>
<dbReference type="InterPro" id="IPR044516">
    <property type="entry name" value="UXS-like"/>
</dbReference>
<dbReference type="AlphaFoldDB" id="A0A2M7RAR3"/>
<dbReference type="Pfam" id="PF01370">
    <property type="entry name" value="Epimerase"/>
    <property type="match status" value="1"/>
</dbReference>
<dbReference type="GO" id="GO:0042732">
    <property type="term" value="P:D-xylose metabolic process"/>
    <property type="evidence" value="ECO:0007669"/>
    <property type="project" value="InterPro"/>
</dbReference>
<dbReference type="EMBL" id="PFMA01000003">
    <property type="protein sequence ID" value="PIY93734.1"/>
    <property type="molecule type" value="Genomic_DNA"/>
</dbReference>
<keyword evidence="2" id="KW-0210">Decarboxylase</keyword>
<protein>
    <submittedName>
        <fullName evidence="6">NAD-dependent dehydratase</fullName>
    </submittedName>
</protein>
<evidence type="ECO:0000256" key="4">
    <source>
        <dbReference type="ARBA" id="ARBA00023239"/>
    </source>
</evidence>
<reference evidence="7" key="1">
    <citation type="submission" date="2017-09" db="EMBL/GenBank/DDBJ databases">
        <title>Depth-based differentiation of microbial function through sediment-hosted aquifers and enrichment of novel symbionts in the deep terrestrial subsurface.</title>
        <authorList>
            <person name="Probst A.J."/>
            <person name="Ladd B."/>
            <person name="Jarett J.K."/>
            <person name="Geller-Mcgrath D.E."/>
            <person name="Sieber C.M.K."/>
            <person name="Emerson J.B."/>
            <person name="Anantharaman K."/>
            <person name="Thomas B.C."/>
            <person name="Malmstrom R."/>
            <person name="Stieglmeier M."/>
            <person name="Klingl A."/>
            <person name="Woyke T."/>
            <person name="Ryan C.M."/>
            <person name="Banfield J.F."/>
        </authorList>
    </citation>
    <scope>NUCLEOTIDE SEQUENCE [LARGE SCALE GENOMIC DNA]</scope>
</reference>
<evidence type="ECO:0000256" key="2">
    <source>
        <dbReference type="ARBA" id="ARBA00022793"/>
    </source>
</evidence>
<dbReference type="PANTHER" id="PTHR43078:SF6">
    <property type="entry name" value="UDP-GLUCURONIC ACID DECARBOXYLASE 1"/>
    <property type="match status" value="1"/>
</dbReference>
<dbReference type="SUPFAM" id="SSF51735">
    <property type="entry name" value="NAD(P)-binding Rossmann-fold domains"/>
    <property type="match status" value="1"/>
</dbReference>
<dbReference type="InterPro" id="IPR036291">
    <property type="entry name" value="NAD(P)-bd_dom_sf"/>
</dbReference>
<name>A0A2M7RAR3_9BACT</name>
<comment type="caution">
    <text evidence="6">The sequence shown here is derived from an EMBL/GenBank/DDBJ whole genome shotgun (WGS) entry which is preliminary data.</text>
</comment>
<keyword evidence="4" id="KW-0456">Lyase</keyword>
<evidence type="ECO:0000313" key="7">
    <source>
        <dbReference type="Proteomes" id="UP000229449"/>
    </source>
</evidence>
<evidence type="ECO:0000256" key="3">
    <source>
        <dbReference type="ARBA" id="ARBA00023027"/>
    </source>
</evidence>
<keyword evidence="3" id="KW-0520">NAD</keyword>
<proteinExistence type="predicted"/>
<feature type="domain" description="NAD-dependent epimerase/dehydratase" evidence="5">
    <location>
        <begin position="13"/>
        <end position="262"/>
    </location>
</feature>
<dbReference type="GO" id="GO:0070403">
    <property type="term" value="F:NAD+ binding"/>
    <property type="evidence" value="ECO:0007669"/>
    <property type="project" value="InterPro"/>
</dbReference>
<dbReference type="GO" id="GO:0048040">
    <property type="term" value="F:UDP-glucuronate decarboxylase activity"/>
    <property type="evidence" value="ECO:0007669"/>
    <property type="project" value="TreeGrafter"/>
</dbReference>
<accession>A0A2M7RAR3</accession>
<dbReference type="Gene3D" id="3.40.50.720">
    <property type="entry name" value="NAD(P)-binding Rossmann-like Domain"/>
    <property type="match status" value="1"/>
</dbReference>
<evidence type="ECO:0000256" key="1">
    <source>
        <dbReference type="ARBA" id="ARBA00001911"/>
    </source>
</evidence>
<evidence type="ECO:0000259" key="5">
    <source>
        <dbReference type="Pfam" id="PF01370"/>
    </source>
</evidence>
<sequence>MKNNTPIFEKKNVLVTGGAGFIGSHLCERLLKEANVICMDDLSNSDISNVQHLLQYPDFEFIKYDVNEKIDLKDFPELDKFKVKFQGIQEIYHMACPTSPKNFENLKIHSLWANSKAMLNTLDLAVEYRAKYVFGSSSVVYGRITDENSIFSEDFEGIVDHLSPRSCYDEGKRFAETCIETYKQVYGLDAKIARIFTTYGPRMKLRDGLLIPDFILNALDGRDLVIYGNGDINQSLCFVSDMVDGLVRLMATSPEVAMVNLGLDEPYKMSEVAQKIIQMTNSSSQIVYEAPLVFLTSKGLPDLRRAKEFLDWIPLVRLEDGLRRTIEYTLANKENLAFKK</sequence>
<evidence type="ECO:0000313" key="6">
    <source>
        <dbReference type="EMBL" id="PIY93734.1"/>
    </source>
</evidence>